<dbReference type="HAMAP" id="MF_01185">
    <property type="entry name" value="FliW"/>
    <property type="match status" value="1"/>
</dbReference>
<dbReference type="Pfam" id="PF02623">
    <property type="entry name" value="FliW"/>
    <property type="match status" value="1"/>
</dbReference>
<dbReference type="GO" id="GO:0006417">
    <property type="term" value="P:regulation of translation"/>
    <property type="evidence" value="ECO:0007669"/>
    <property type="project" value="UniProtKB-KW"/>
</dbReference>
<evidence type="ECO:0000313" key="6">
    <source>
        <dbReference type="EMBL" id="PSR33654.1"/>
    </source>
</evidence>
<comment type="subcellular location">
    <subcellularLocation>
        <location evidence="5">Cytoplasm</location>
    </subcellularLocation>
</comment>
<organism evidence="6 7">
    <name type="scientific">Sulfobacillus benefaciens</name>
    <dbReference type="NCBI Taxonomy" id="453960"/>
    <lineage>
        <taxon>Bacteria</taxon>
        <taxon>Bacillati</taxon>
        <taxon>Bacillota</taxon>
        <taxon>Clostridia</taxon>
        <taxon>Eubacteriales</taxon>
        <taxon>Clostridiales Family XVII. Incertae Sedis</taxon>
        <taxon>Sulfobacillus</taxon>
    </lineage>
</organism>
<evidence type="ECO:0000313" key="7">
    <source>
        <dbReference type="Proteomes" id="UP000242972"/>
    </source>
</evidence>
<keyword evidence="6" id="KW-0282">Flagellum</keyword>
<evidence type="ECO:0000256" key="2">
    <source>
        <dbReference type="ARBA" id="ARBA00022795"/>
    </source>
</evidence>
<protein>
    <recommendedName>
        <fullName evidence="5">Flagellar assembly factor FliW</fullName>
    </recommendedName>
</protein>
<evidence type="ECO:0000256" key="5">
    <source>
        <dbReference type="HAMAP-Rule" id="MF_01185"/>
    </source>
</evidence>
<dbReference type="InterPro" id="IPR024046">
    <property type="entry name" value="Flagellar_assmbl_FliW_dom_sf"/>
</dbReference>
<keyword evidence="3 5" id="KW-0810">Translation regulation</keyword>
<dbReference type="GO" id="GO:0005737">
    <property type="term" value="C:cytoplasm"/>
    <property type="evidence" value="ECO:0007669"/>
    <property type="project" value="UniProtKB-SubCell"/>
</dbReference>
<comment type="function">
    <text evidence="5">Acts as an anti-CsrA protein, binds CsrA and prevents it from repressing translation of its target genes, one of which is flagellin. Binds to flagellin and participates in the assembly of the flagellum.</text>
</comment>
<reference evidence="6 7" key="1">
    <citation type="journal article" date="2014" name="BMC Genomics">
        <title>Comparison of environmental and isolate Sulfobacillus genomes reveals diverse carbon, sulfur, nitrogen, and hydrogen metabolisms.</title>
        <authorList>
            <person name="Justice N.B."/>
            <person name="Norman A."/>
            <person name="Brown C.T."/>
            <person name="Singh A."/>
            <person name="Thomas B.C."/>
            <person name="Banfield J.F."/>
        </authorList>
    </citation>
    <scope>NUCLEOTIDE SEQUENCE [LARGE SCALE GENOMIC DNA]</scope>
    <source>
        <strain evidence="6">AMDSBA4</strain>
    </source>
</reference>
<keyword evidence="4 5" id="KW-0143">Chaperone</keyword>
<accession>A0A2T2XGM0</accession>
<evidence type="ECO:0000256" key="3">
    <source>
        <dbReference type="ARBA" id="ARBA00022845"/>
    </source>
</evidence>
<dbReference type="PANTHER" id="PTHR39190">
    <property type="entry name" value="FLAGELLAR ASSEMBLY FACTOR FLIW"/>
    <property type="match status" value="1"/>
</dbReference>
<comment type="caution">
    <text evidence="6">The sequence shown here is derived from an EMBL/GenBank/DDBJ whole genome shotgun (WGS) entry which is preliminary data.</text>
</comment>
<comment type="subunit">
    <text evidence="5">Interacts with translational regulator CsrA and flagellin(s).</text>
</comment>
<dbReference type="EMBL" id="PXYW01000017">
    <property type="protein sequence ID" value="PSR33654.1"/>
    <property type="molecule type" value="Genomic_DNA"/>
</dbReference>
<gene>
    <name evidence="5" type="primary">fliW</name>
    <name evidence="6" type="ORF">C7B46_08585</name>
</gene>
<dbReference type="SUPFAM" id="SSF141457">
    <property type="entry name" value="BH3618-like"/>
    <property type="match status" value="1"/>
</dbReference>
<dbReference type="Proteomes" id="UP000242972">
    <property type="component" value="Unassembled WGS sequence"/>
</dbReference>
<keyword evidence="6" id="KW-0966">Cell projection</keyword>
<keyword evidence="1 5" id="KW-0963">Cytoplasm</keyword>
<keyword evidence="2 5" id="KW-1005">Bacterial flagellum biogenesis</keyword>
<dbReference type="InterPro" id="IPR003775">
    <property type="entry name" value="Flagellar_assembly_factor_FliW"/>
</dbReference>
<dbReference type="PANTHER" id="PTHR39190:SF1">
    <property type="entry name" value="FLAGELLAR ASSEMBLY FACTOR FLIW"/>
    <property type="match status" value="1"/>
</dbReference>
<dbReference type="Gene3D" id="2.30.290.10">
    <property type="entry name" value="BH3618-like"/>
    <property type="match status" value="1"/>
</dbReference>
<dbReference type="GO" id="GO:0044780">
    <property type="term" value="P:bacterial-type flagellum assembly"/>
    <property type="evidence" value="ECO:0007669"/>
    <property type="project" value="UniProtKB-UniRule"/>
</dbReference>
<comment type="similarity">
    <text evidence="5">Belongs to the FliW family.</text>
</comment>
<evidence type="ECO:0000256" key="1">
    <source>
        <dbReference type="ARBA" id="ARBA00022490"/>
    </source>
</evidence>
<keyword evidence="6" id="KW-0969">Cilium</keyword>
<proteinExistence type="inferred from homology"/>
<name>A0A2T2XGM0_9FIRM</name>
<dbReference type="AlphaFoldDB" id="A0A2T2XGM0"/>
<evidence type="ECO:0000256" key="4">
    <source>
        <dbReference type="ARBA" id="ARBA00023186"/>
    </source>
</evidence>
<sequence>MIVETRFHGPLTVRPEDIITLDYEILGFPDQRQFLLLPHRVDSPFLYFQSITNASLAFVVIDPLLVMPDYRLPLEELPDLGDPSLWAILCLCSIGRGTPATVNLRSPLIINRETRRGGQFVLSLPYSHQHPLFKEVTHART</sequence>